<evidence type="ECO:0000256" key="4">
    <source>
        <dbReference type="ARBA" id="ARBA00022801"/>
    </source>
</evidence>
<evidence type="ECO:0000313" key="9">
    <source>
        <dbReference type="EMBL" id="CAD1567643.1"/>
    </source>
</evidence>
<dbReference type="SMART" id="SM00343">
    <property type="entry name" value="ZnF_C2HC"/>
    <property type="match status" value="1"/>
</dbReference>
<dbReference type="GO" id="GO:0071897">
    <property type="term" value="P:DNA biosynthetic process"/>
    <property type="evidence" value="ECO:0007669"/>
    <property type="project" value="UniProtKB-ARBA"/>
</dbReference>
<organism evidence="9">
    <name type="scientific">Bracon brevicornis</name>
    <dbReference type="NCBI Taxonomy" id="1563983"/>
    <lineage>
        <taxon>Eukaryota</taxon>
        <taxon>Metazoa</taxon>
        <taxon>Ecdysozoa</taxon>
        <taxon>Arthropoda</taxon>
        <taxon>Hexapoda</taxon>
        <taxon>Insecta</taxon>
        <taxon>Pterygota</taxon>
        <taxon>Neoptera</taxon>
        <taxon>Endopterygota</taxon>
        <taxon>Hymenoptera</taxon>
        <taxon>Apocrita</taxon>
        <taxon>Ichneumonoidea</taxon>
        <taxon>Braconidae</taxon>
        <taxon>Braconinae</taxon>
        <taxon>Bracon</taxon>
    </lineage>
</organism>
<dbReference type="EMBL" id="CADCXW020000327">
    <property type="protein sequence ID" value="CAD1567643.1"/>
    <property type="molecule type" value="Genomic_DNA"/>
</dbReference>
<keyword evidence="2" id="KW-0479">Metal-binding</keyword>
<dbReference type="PROSITE" id="PS50158">
    <property type="entry name" value="ZF_CCHC"/>
    <property type="match status" value="1"/>
</dbReference>
<dbReference type="Pfam" id="PF13976">
    <property type="entry name" value="gag_pre-integrs"/>
    <property type="match status" value="1"/>
</dbReference>
<dbReference type="GO" id="GO:0008270">
    <property type="term" value="F:zinc ion binding"/>
    <property type="evidence" value="ECO:0007669"/>
    <property type="project" value="UniProtKB-KW"/>
</dbReference>
<feature type="domain" description="Integrase catalytic" evidence="8">
    <location>
        <begin position="467"/>
        <end position="642"/>
    </location>
</feature>
<dbReference type="InterPro" id="IPR012337">
    <property type="entry name" value="RNaseH-like_sf"/>
</dbReference>
<evidence type="ECO:0000256" key="2">
    <source>
        <dbReference type="ARBA" id="ARBA00022723"/>
    </source>
</evidence>
<dbReference type="InterPro" id="IPR013103">
    <property type="entry name" value="RVT_2"/>
</dbReference>
<dbReference type="PANTHER" id="PTHR42648">
    <property type="entry name" value="TRANSPOSASE, PUTATIVE-RELATED"/>
    <property type="match status" value="1"/>
</dbReference>
<dbReference type="GO" id="GO:0006508">
    <property type="term" value="P:proteolysis"/>
    <property type="evidence" value="ECO:0007669"/>
    <property type="project" value="UniProtKB-KW"/>
</dbReference>
<keyword evidence="5" id="KW-0862">Zinc</keyword>
<evidence type="ECO:0000256" key="3">
    <source>
        <dbReference type="ARBA" id="ARBA00022750"/>
    </source>
</evidence>
<proteinExistence type="predicted"/>
<dbReference type="GO" id="GO:0003676">
    <property type="term" value="F:nucleic acid binding"/>
    <property type="evidence" value="ECO:0007669"/>
    <property type="project" value="InterPro"/>
</dbReference>
<dbReference type="InterPro" id="IPR036397">
    <property type="entry name" value="RNaseH_sf"/>
</dbReference>
<dbReference type="InterPro" id="IPR025724">
    <property type="entry name" value="GAG-pre-integrase_dom"/>
</dbReference>
<dbReference type="Pfam" id="PF25597">
    <property type="entry name" value="SH3_retrovirus"/>
    <property type="match status" value="1"/>
</dbReference>
<evidence type="ECO:0000259" key="7">
    <source>
        <dbReference type="PROSITE" id="PS50158"/>
    </source>
</evidence>
<dbReference type="InterPro" id="IPR057670">
    <property type="entry name" value="SH3_retrovirus"/>
</dbReference>
<dbReference type="InterPro" id="IPR043502">
    <property type="entry name" value="DNA/RNA_pol_sf"/>
</dbReference>
<feature type="compositionally biased region" description="Acidic residues" evidence="6">
    <location>
        <begin position="763"/>
        <end position="775"/>
    </location>
</feature>
<dbReference type="Gene3D" id="4.10.60.10">
    <property type="entry name" value="Zinc finger, CCHC-type"/>
    <property type="match status" value="1"/>
</dbReference>
<dbReference type="GO" id="GO:0042575">
    <property type="term" value="C:DNA polymerase complex"/>
    <property type="evidence" value="ECO:0007669"/>
    <property type="project" value="UniProtKB-ARBA"/>
</dbReference>
<keyword evidence="4" id="KW-0378">Hydrolase</keyword>
<dbReference type="GO" id="GO:0015074">
    <property type="term" value="P:DNA integration"/>
    <property type="evidence" value="ECO:0007669"/>
    <property type="project" value="InterPro"/>
</dbReference>
<dbReference type="Pfam" id="PF07727">
    <property type="entry name" value="RVT_2"/>
    <property type="match status" value="2"/>
</dbReference>
<dbReference type="InterPro" id="IPR054722">
    <property type="entry name" value="PolX-like_BBD"/>
</dbReference>
<dbReference type="InterPro" id="IPR001584">
    <property type="entry name" value="Integrase_cat-core"/>
</dbReference>
<protein>
    <recommendedName>
        <fullName evidence="10">Retrovirus-related Pol polyprotein from transposon TNT 1-94</fullName>
    </recommendedName>
</protein>
<gene>
    <name evidence="9" type="ORF">BBRV_LOCUS88884</name>
</gene>
<dbReference type="GO" id="GO:0004190">
    <property type="term" value="F:aspartic-type endopeptidase activity"/>
    <property type="evidence" value="ECO:0007669"/>
    <property type="project" value="UniProtKB-KW"/>
</dbReference>
<keyword evidence="1" id="KW-0645">Protease</keyword>
<dbReference type="Gene3D" id="3.30.420.10">
    <property type="entry name" value="Ribonuclease H-like superfamily/Ribonuclease H"/>
    <property type="match status" value="1"/>
</dbReference>
<evidence type="ECO:0008006" key="10">
    <source>
        <dbReference type="Google" id="ProtNLM"/>
    </source>
</evidence>
<dbReference type="PANTHER" id="PTHR42648:SF28">
    <property type="entry name" value="TRANSPOSON-ENCODED PROTEIN WITH RIBONUCLEASE H-LIKE AND RETROVIRUS ZINC FINGER-LIKE DOMAINS"/>
    <property type="match status" value="1"/>
</dbReference>
<evidence type="ECO:0000256" key="6">
    <source>
        <dbReference type="SAM" id="MobiDB-lite"/>
    </source>
</evidence>
<dbReference type="InterPro" id="IPR001878">
    <property type="entry name" value="Znf_CCHC"/>
</dbReference>
<feature type="domain" description="CCHC-type" evidence="7">
    <location>
        <begin position="226"/>
        <end position="242"/>
    </location>
</feature>
<evidence type="ECO:0000256" key="1">
    <source>
        <dbReference type="ARBA" id="ARBA00022670"/>
    </source>
</evidence>
<dbReference type="PROSITE" id="PS50994">
    <property type="entry name" value="INTEGRASE"/>
    <property type="match status" value="1"/>
</dbReference>
<accession>A0A6V7KUD0</accession>
<dbReference type="InterPro" id="IPR036875">
    <property type="entry name" value="Znf_CCHC_sf"/>
</dbReference>
<keyword evidence="3" id="KW-0064">Aspartyl protease</keyword>
<evidence type="ECO:0000259" key="8">
    <source>
        <dbReference type="PROSITE" id="PS50994"/>
    </source>
</evidence>
<keyword evidence="5" id="KW-0863">Zinc-finger</keyword>
<dbReference type="Pfam" id="PF00665">
    <property type="entry name" value="rve"/>
    <property type="match status" value="1"/>
</dbReference>
<dbReference type="SUPFAM" id="SSF53098">
    <property type="entry name" value="Ribonuclease H-like"/>
    <property type="match status" value="1"/>
</dbReference>
<name>A0A6V7KUD0_9HYME</name>
<feature type="region of interest" description="Disordered" evidence="6">
    <location>
        <begin position="763"/>
        <end position="788"/>
    </location>
</feature>
<dbReference type="SUPFAM" id="SSF56672">
    <property type="entry name" value="DNA/RNA polymerases"/>
    <property type="match status" value="1"/>
</dbReference>
<dbReference type="SUPFAM" id="SSF57756">
    <property type="entry name" value="Retrovirus zinc finger-like domains"/>
    <property type="match status" value="1"/>
</dbReference>
<dbReference type="CDD" id="cd09272">
    <property type="entry name" value="RNase_HI_RT_Ty1"/>
    <property type="match status" value="1"/>
</dbReference>
<evidence type="ECO:0000256" key="5">
    <source>
        <dbReference type="PROSITE-ProRule" id="PRU00047"/>
    </source>
</evidence>
<reference evidence="9" key="1">
    <citation type="submission" date="2020-07" db="EMBL/GenBank/DDBJ databases">
        <authorList>
            <person name="Ferguson B K."/>
        </authorList>
    </citation>
    <scope>NUCLEOTIDE SEQUENCE</scope>
    <source>
        <strain evidence="9">L06</strain>
    </source>
</reference>
<dbReference type="InterPro" id="IPR039537">
    <property type="entry name" value="Retrotran_Ty1/copia-like"/>
</dbReference>
<dbReference type="Pfam" id="PF22936">
    <property type="entry name" value="Pol_BBD"/>
    <property type="match status" value="1"/>
</dbReference>
<sequence>MASYGSVKIELLQKENFDTWKIQVEALLVKYDEWGYVSGEIEKPIGVDEGSRQRALEWEKNDRKARSDIILNISPAEVKLIKGCTTSKMMWEKLNSIYQAKGPQRKSTLLKKLTLMKLEEGGDVRDHLNNFFDVIDKLEEMEIKVNKELLVILLLQSLPQSYEVFRCTMESRDELPEPEDLRTKIMSYNDGKKCESQNGIQDAMLAKKKFYEKNKNSGEKKKFPYKCHRCHKKGHMAVNCPEKAKDSDKANNVETESFYARIEESIEEIAWGGVLSNTKSEWCLDSGCTSHLCRNEGNFIDLNKKNFGILNLASDVSTAIIGKGTVKLTSELDGKIKNVNLQNVGYVPDLRMNLLSVGKITDQGYKVIFDDRSAKIINKDDQVVLKAERSNDLYLVKEKFDECNSIGNIGEEKSMLSKTEIWHRRMGHLNYKDLQEGHRKGKIKGLELGKSTENLDCEICIQGKMTKTLFPKREEKSSKLLEIIHSDVWGPSRVESNGKAKYFVTFIDEYSGWCEVRLIKSKSEVFNVFREYKNFVENQTGEKIKYLQSDNGKEYVNNSFDDFLKKNGIGRRLTVTHTPEQNGLAERRNRTLVEMARCMLIQSGLPLSFWGEAINTANYTRNRCPSRALAGKTAYELWTGKIPNVKYFREFGCNVYTRKRDQNPGKFEARSVKGIFVGYSEKSKAYRIWVPDQKRVDVTRDVKFVNESRILSKINLKETDSNEKSKENKEERDIEFKMNPVTRIHTQNEEEIDDWFDAVDEDNDENEEAPLDVDENQNNQENDQNEAENRHIQPEFGVDFQENHEPVMVPVPQMKRGRGRPSKIHTGLRGRPKKNYHLVEVVGEVDEERNEVAGLAEIPLKEALQGQDSEEWLEAMASEMKSIIKNDTWILVNRPADTKIVGSRIILRNKYNADGTLEKRKARIVARGFSQRPGIDYNETFAPVARQNSIRLVTSLAAQYELEIKQFDVTTAYLNGILHEKVYMEIPDYSEKIMKKILRTEPEGSEIYLKTKRMLQKFQEGDQVCEMKKALYGLRQAGRSWYETLCTELCRFGLTQSKNDPCVFYLGRGEEIFIVTIYVDDILVVSRDMEMIERFKTQLSEVFDFKNLGNAKYCLGIEFDRKKGEITMNQRGYLNDILEKFGMKDSKSVATPIELGTRLIKCEDSRELEKWKNLPYRELVGSLMYLSVCTRPDISHAVSYLSQYNSCYDQTHWIAAKRVLRYLNGTKNVGLKYRKTLSPLLGYVDADWANCVDDRKSYTGFAFILGGCVISWESRKQRTVALSSTEAEYMALNEATKEAVYLQRFLIEMGFTNLAKGILMCDNNGALKLAKNPIFHNRTKHIDVKHHAVRDIINSNNGPKLEYISTNDMGADILTKGLAKPKHNKCLEILGILPPKEMK</sequence>
<dbReference type="Pfam" id="PF14223">
    <property type="entry name" value="Retrotran_gag_2"/>
    <property type="match status" value="1"/>
</dbReference>